<dbReference type="Pfam" id="PF24987">
    <property type="entry name" value="HEAT_EF3_N"/>
    <property type="match status" value="1"/>
</dbReference>
<dbReference type="GO" id="GO:0003723">
    <property type="term" value="F:RNA binding"/>
    <property type="evidence" value="ECO:0007669"/>
    <property type="project" value="UniProtKB-KW"/>
</dbReference>
<dbReference type="Gene3D" id="1.25.10.10">
    <property type="entry name" value="Leucine-rich Repeat Variant"/>
    <property type="match status" value="1"/>
</dbReference>
<evidence type="ECO:0000256" key="15">
    <source>
        <dbReference type="SAM" id="MobiDB-lite"/>
    </source>
</evidence>
<dbReference type="PANTHER" id="PTHR19211">
    <property type="entry name" value="ATP-BINDING TRANSPORT PROTEIN-RELATED"/>
    <property type="match status" value="1"/>
</dbReference>
<feature type="domain" description="ABC transporter" evidence="17">
    <location>
        <begin position="480"/>
        <end position="705"/>
    </location>
</feature>
<dbReference type="InterPro" id="IPR027417">
    <property type="entry name" value="P-loop_NTPase"/>
</dbReference>
<dbReference type="Pfam" id="PF24984">
    <property type="entry name" value="HEAT_EF3_GNC1"/>
    <property type="match status" value="1"/>
</dbReference>
<protein>
    <recommendedName>
        <fullName evidence="13">Elongation factor 3</fullName>
    </recommendedName>
    <alternativeName>
        <fullName evidence="14">Eukaryotic elongation factor 3</fullName>
    </alternativeName>
</protein>
<dbReference type="GO" id="GO:0005737">
    <property type="term" value="C:cytoplasm"/>
    <property type="evidence" value="ECO:0007669"/>
    <property type="project" value="UniProtKB-SubCell"/>
</dbReference>
<dbReference type="GO" id="GO:0005524">
    <property type="term" value="F:ATP binding"/>
    <property type="evidence" value="ECO:0007669"/>
    <property type="project" value="UniProtKB-KW"/>
</dbReference>
<dbReference type="CDD" id="cd18626">
    <property type="entry name" value="CD_eEF3"/>
    <property type="match status" value="1"/>
</dbReference>
<reference evidence="18 19" key="1">
    <citation type="journal article" date="2024" name="Nat. Commun.">
        <title>Phylogenomics reveals the evolutionary origins of lichenization in chlorophyte algae.</title>
        <authorList>
            <person name="Puginier C."/>
            <person name="Libourel C."/>
            <person name="Otte J."/>
            <person name="Skaloud P."/>
            <person name="Haon M."/>
            <person name="Grisel S."/>
            <person name="Petersen M."/>
            <person name="Berrin J.G."/>
            <person name="Delaux P.M."/>
            <person name="Dal Grande F."/>
            <person name="Keller J."/>
        </authorList>
    </citation>
    <scope>NUCLEOTIDE SEQUENCE [LARGE SCALE GENOMIC DNA]</scope>
    <source>
        <strain evidence="18 19">SAG 2043</strain>
    </source>
</reference>
<evidence type="ECO:0000256" key="12">
    <source>
        <dbReference type="ARBA" id="ARBA00049360"/>
    </source>
</evidence>
<dbReference type="InterPro" id="IPR003593">
    <property type="entry name" value="AAA+_ATPase"/>
</dbReference>
<feature type="domain" description="ABC transporter" evidence="17">
    <location>
        <begin position="725"/>
        <end position="1043"/>
    </location>
</feature>
<dbReference type="PROSITE" id="PS50893">
    <property type="entry name" value="ABC_TRANSPORTER_2"/>
    <property type="match status" value="2"/>
</dbReference>
<feature type="region of interest" description="Disordered" evidence="15">
    <location>
        <begin position="1039"/>
        <end position="1084"/>
    </location>
</feature>
<dbReference type="Gene3D" id="1.20.1390.20">
    <property type="match status" value="1"/>
</dbReference>
<feature type="compositionally biased region" description="Pro residues" evidence="15">
    <location>
        <begin position="54"/>
        <end position="63"/>
    </location>
</feature>
<evidence type="ECO:0000256" key="4">
    <source>
        <dbReference type="ARBA" id="ARBA00022490"/>
    </source>
</evidence>
<dbReference type="InterPro" id="IPR003439">
    <property type="entry name" value="ABC_transporter-like_ATP-bd"/>
</dbReference>
<evidence type="ECO:0000313" key="19">
    <source>
        <dbReference type="Proteomes" id="UP001489004"/>
    </source>
</evidence>
<evidence type="ECO:0000256" key="3">
    <source>
        <dbReference type="ARBA" id="ARBA00011054"/>
    </source>
</evidence>
<dbReference type="SUPFAM" id="SSF54160">
    <property type="entry name" value="Chromo domain-like"/>
    <property type="match status" value="1"/>
</dbReference>
<evidence type="ECO:0000256" key="13">
    <source>
        <dbReference type="ARBA" id="ARBA00050030"/>
    </source>
</evidence>
<dbReference type="InterPro" id="IPR017871">
    <property type="entry name" value="ABC_transporter-like_CS"/>
</dbReference>
<dbReference type="InterPro" id="IPR016197">
    <property type="entry name" value="Chromo-like_dom_sf"/>
</dbReference>
<evidence type="ECO:0000259" key="17">
    <source>
        <dbReference type="PROSITE" id="PS50893"/>
    </source>
</evidence>
<organism evidence="18 19">
    <name type="scientific">[Myrmecia] bisecta</name>
    <dbReference type="NCBI Taxonomy" id="41462"/>
    <lineage>
        <taxon>Eukaryota</taxon>
        <taxon>Viridiplantae</taxon>
        <taxon>Chlorophyta</taxon>
        <taxon>core chlorophytes</taxon>
        <taxon>Trebouxiophyceae</taxon>
        <taxon>Trebouxiales</taxon>
        <taxon>Trebouxiaceae</taxon>
        <taxon>Myrmecia</taxon>
    </lineage>
</organism>
<keyword evidence="5" id="KW-0677">Repeat</keyword>
<dbReference type="InterPro" id="IPR011989">
    <property type="entry name" value="ARM-like"/>
</dbReference>
<keyword evidence="10" id="KW-0694">RNA-binding</keyword>
<evidence type="ECO:0000256" key="8">
    <source>
        <dbReference type="ARBA" id="ARBA00022801"/>
    </source>
</evidence>
<feature type="compositionally biased region" description="Basic and acidic residues" evidence="15">
    <location>
        <begin position="1053"/>
        <end position="1084"/>
    </location>
</feature>
<dbReference type="InterPro" id="IPR040533">
    <property type="entry name" value="EF3_4HB"/>
</dbReference>
<dbReference type="FunFam" id="3.40.50.300:FF:000193">
    <property type="entry name" value="Probable Elongation factor 3"/>
    <property type="match status" value="1"/>
</dbReference>
<gene>
    <name evidence="18" type="ORF">WJX72_007361</name>
</gene>
<evidence type="ECO:0000256" key="7">
    <source>
        <dbReference type="ARBA" id="ARBA00022768"/>
    </source>
</evidence>
<keyword evidence="9" id="KW-0067">ATP-binding</keyword>
<dbReference type="InterPro" id="IPR015688">
    <property type="entry name" value="eEF3_ABC2_chromodomain-like"/>
</dbReference>
<dbReference type="Pfam" id="PF17947">
    <property type="entry name" value="4HB"/>
    <property type="match status" value="1"/>
</dbReference>
<dbReference type="InterPro" id="IPR034085">
    <property type="entry name" value="TOG"/>
</dbReference>
<evidence type="ECO:0000256" key="14">
    <source>
        <dbReference type="ARBA" id="ARBA00050045"/>
    </source>
</evidence>
<keyword evidence="19" id="KW-1185">Reference proteome</keyword>
<dbReference type="PANTHER" id="PTHR19211:SF5">
    <property type="entry name" value="ELONGATION FACTOR 3A-RELATED"/>
    <property type="match status" value="1"/>
</dbReference>
<evidence type="ECO:0000256" key="2">
    <source>
        <dbReference type="ARBA" id="ARBA00004815"/>
    </source>
</evidence>
<dbReference type="CDD" id="cd03221">
    <property type="entry name" value="ABCF_EF-3"/>
    <property type="match status" value="1"/>
</dbReference>
<keyword evidence="11" id="KW-0648">Protein biosynthesis</keyword>
<dbReference type="InterPro" id="IPR047038">
    <property type="entry name" value="eEF3_chromodomain-like_sf"/>
</dbReference>
<dbReference type="SUPFAM" id="SSF48371">
    <property type="entry name" value="ARM repeat"/>
    <property type="match status" value="1"/>
</dbReference>
<comment type="pathway">
    <text evidence="2">Protein biosynthesis; polypeptide chain elongation.</text>
</comment>
<evidence type="ECO:0000256" key="10">
    <source>
        <dbReference type="ARBA" id="ARBA00022884"/>
    </source>
</evidence>
<feature type="domain" description="Chromo" evidence="16">
    <location>
        <begin position="853"/>
        <end position="899"/>
    </location>
</feature>
<dbReference type="SMART" id="SM00382">
    <property type="entry name" value="AAA"/>
    <property type="match status" value="2"/>
</dbReference>
<name>A0AAW1R7R4_9CHLO</name>
<dbReference type="Pfam" id="PF00385">
    <property type="entry name" value="Chromo"/>
    <property type="match status" value="1"/>
</dbReference>
<comment type="subcellular location">
    <subcellularLocation>
        <location evidence="1">Cytoplasm</location>
    </subcellularLocation>
</comment>
<dbReference type="SUPFAM" id="SSF52540">
    <property type="entry name" value="P-loop containing nucleoside triphosphate hydrolases"/>
    <property type="match status" value="2"/>
</dbReference>
<evidence type="ECO:0000256" key="1">
    <source>
        <dbReference type="ARBA" id="ARBA00004496"/>
    </source>
</evidence>
<evidence type="ECO:0000259" key="16">
    <source>
        <dbReference type="PROSITE" id="PS50013"/>
    </source>
</evidence>
<dbReference type="PROSITE" id="PS50013">
    <property type="entry name" value="CHROMO_2"/>
    <property type="match status" value="1"/>
</dbReference>
<sequence>MQRFRQPKFTAMAPGKINVLNRKLAAEPLANGKAPAKGITVLHKKADPNATPNTTPPKPPPAAPKKSAAADIGKRVEAQGALALKADGLLDSLKAAAEDTASPVAREGALRALTAVAEKAGRACEAYLVPLLPMILERFADKVPSVRTAAESAGRAIMAALCPHAVALVLPILLDGMETQKNWQVQRGSLVLLNALTKTAPKQIATSLPLLVPRVSERMCDAKEQVKTAAMMAMTKACNVVGNRDVEGFTPTLISFMARPSEACDAIIKLSATTFVQAIEAPVLSILVPLLVRGLRERNTAIIRKTAIIIENMAKLVYNPADASVFVPRLLPGLDKAQQETANPECRSVVSRAHDSLLKITGGVVEDEAQISAKAAKKAAHDQGNLEAANVILTEVVSASSAGVQIDAFATMALQYISAVAAQLIAAENYDPEEWQQSIKPYLTSFLGDQAAEVCKAFLAKCDQRAHQLEDSDEDDADGEKLCNCEFSLAYGGKILLSSARLKLRRGRRYGLCGANGVGKSTLMRAIAKGQLDGFPPKDVLRTVYVEHDIDASMSEMAIIDYIFEDPVLQGLSHPPRELVAETLRSVGFSDAMQQTPIASLSGGWRMKLAIARAMLMKADIMLLDEPTNHLDIKNVAWLESYLTSLPNVTSIVVSHDSGFLDNVCTDILHYESKKLKLYRGNLSEFVKVKPEAQSYYDLEAAQLAFEFPKPGVLEGIKTRDRAIIKMSGVGFQYPGSDRKQLTDIHIQCSLSSRVAVLGVNGAGKSTLIKLLTSELEAQEGTVWKHPNLRVAYVAQHAFHHVEQHLDSSPLQYLQWRYETGEDREGLSKVSRTLTEEDKAALTKTITIDGKARIVECLKGRRKFKKTFEYEVKWLDTHEKHNTWMPAEQLQELGFGKLVADMDFSEAERLGLLGLDSKPLNSTTIREHLRNFGLEDEFNTHSVIRGLSGGQKVKVVLAAAMWNNPHMLVLDEPTNFLDRESLGALANAIKAWEGSVVMISHNNEFTSALCNETWTVADGRLTIRSMSDSSMEAAVGMKKSASGRELSLDEVEEKARARAQRREKTALRKERMEKLKQDRYAKKF</sequence>
<dbReference type="AlphaFoldDB" id="A0AAW1R7R4"/>
<comment type="similarity">
    <text evidence="3">Belongs to the ABC transporter superfamily. ABCF family. EF3 subfamily.</text>
</comment>
<keyword evidence="8" id="KW-0378">Hydrolase</keyword>
<dbReference type="InterPro" id="IPR000953">
    <property type="entry name" value="Chromo/chromo_shadow_dom"/>
</dbReference>
<keyword evidence="7" id="KW-0251">Elongation factor</keyword>
<dbReference type="InterPro" id="IPR050611">
    <property type="entry name" value="ABCF"/>
</dbReference>
<evidence type="ECO:0000256" key="11">
    <source>
        <dbReference type="ARBA" id="ARBA00022917"/>
    </source>
</evidence>
<dbReference type="Proteomes" id="UP001489004">
    <property type="component" value="Unassembled WGS sequence"/>
</dbReference>
<dbReference type="Gene3D" id="2.40.50.990">
    <property type="match status" value="1"/>
</dbReference>
<comment type="caution">
    <text evidence="18">The sequence shown here is derived from an EMBL/GenBank/DDBJ whole genome shotgun (WGS) entry which is preliminary data.</text>
</comment>
<dbReference type="Gene3D" id="3.40.50.300">
    <property type="entry name" value="P-loop containing nucleotide triphosphate hydrolases"/>
    <property type="match status" value="2"/>
</dbReference>
<dbReference type="EMBL" id="JALJOR010000001">
    <property type="protein sequence ID" value="KAK9829689.1"/>
    <property type="molecule type" value="Genomic_DNA"/>
</dbReference>
<feature type="region of interest" description="Disordered" evidence="15">
    <location>
        <begin position="44"/>
        <end position="71"/>
    </location>
</feature>
<proteinExistence type="inferred from homology"/>
<accession>A0AAW1R7R4</accession>
<evidence type="ECO:0000256" key="9">
    <source>
        <dbReference type="ARBA" id="ARBA00022840"/>
    </source>
</evidence>
<dbReference type="GO" id="GO:0016887">
    <property type="term" value="F:ATP hydrolysis activity"/>
    <property type="evidence" value="ECO:0007669"/>
    <property type="project" value="InterPro"/>
</dbReference>
<dbReference type="GO" id="GO:0003746">
    <property type="term" value="F:translation elongation factor activity"/>
    <property type="evidence" value="ECO:0007669"/>
    <property type="project" value="UniProtKB-KW"/>
</dbReference>
<dbReference type="Pfam" id="PF00005">
    <property type="entry name" value="ABC_tran"/>
    <property type="match status" value="2"/>
</dbReference>
<dbReference type="FunFam" id="2.40.50.990:FF:000002">
    <property type="entry name" value="mRNA export factor elf1"/>
    <property type="match status" value="1"/>
</dbReference>
<keyword evidence="6" id="KW-0547">Nucleotide-binding</keyword>
<dbReference type="InterPro" id="IPR016024">
    <property type="entry name" value="ARM-type_fold"/>
</dbReference>
<comment type="catalytic activity">
    <reaction evidence="12">
        <text>ATP + H2O = ADP + phosphate + H(+)</text>
        <dbReference type="Rhea" id="RHEA:13065"/>
        <dbReference type="ChEBI" id="CHEBI:15377"/>
        <dbReference type="ChEBI" id="CHEBI:15378"/>
        <dbReference type="ChEBI" id="CHEBI:30616"/>
        <dbReference type="ChEBI" id="CHEBI:43474"/>
        <dbReference type="ChEBI" id="CHEBI:456216"/>
    </reaction>
</comment>
<dbReference type="SMART" id="SM01349">
    <property type="entry name" value="TOG"/>
    <property type="match status" value="1"/>
</dbReference>
<evidence type="ECO:0000256" key="5">
    <source>
        <dbReference type="ARBA" id="ARBA00022737"/>
    </source>
</evidence>
<evidence type="ECO:0000256" key="6">
    <source>
        <dbReference type="ARBA" id="ARBA00022741"/>
    </source>
</evidence>
<dbReference type="InterPro" id="IPR023780">
    <property type="entry name" value="Chromo_domain"/>
</dbReference>
<evidence type="ECO:0000313" key="18">
    <source>
        <dbReference type="EMBL" id="KAK9829689.1"/>
    </source>
</evidence>
<keyword evidence="4" id="KW-0963">Cytoplasm</keyword>
<dbReference type="PROSITE" id="PS00211">
    <property type="entry name" value="ABC_TRANSPORTER_1"/>
    <property type="match status" value="2"/>
</dbReference>
<dbReference type="InterPro" id="IPR047036">
    <property type="entry name" value="EF3_4HB_sf"/>
</dbReference>